<feature type="region of interest" description="Disordered" evidence="1">
    <location>
        <begin position="74"/>
        <end position="103"/>
    </location>
</feature>
<dbReference type="AlphaFoldDB" id="A0A0A9AMC0"/>
<evidence type="ECO:0000313" key="2">
    <source>
        <dbReference type="EMBL" id="JAD48217.1"/>
    </source>
</evidence>
<protein>
    <submittedName>
        <fullName evidence="2">Uncharacterized protein</fullName>
    </submittedName>
</protein>
<feature type="compositionally biased region" description="Basic residues" evidence="1">
    <location>
        <begin position="20"/>
        <end position="37"/>
    </location>
</feature>
<feature type="compositionally biased region" description="Basic and acidic residues" evidence="1">
    <location>
        <begin position="85"/>
        <end position="97"/>
    </location>
</feature>
<accession>A0A0A9AMC0</accession>
<feature type="region of interest" description="Disordered" evidence="1">
    <location>
        <begin position="1"/>
        <end position="37"/>
    </location>
</feature>
<sequence length="133" mass="14477">MAGPASELDHRGSACLRRGTPPRRTGHRHRFSRGRARPHVVRLPTLISWIGTVSPPGCCSIRGWEVVAAATGYTDGGGRARRRREAGGDHREADALGKKSGGGVARRELQGWDEWRCHELDGESDWEGRGGGM</sequence>
<name>A0A0A9AMC0_ARUDO</name>
<reference evidence="2" key="1">
    <citation type="submission" date="2014-09" db="EMBL/GenBank/DDBJ databases">
        <authorList>
            <person name="Magalhaes I.L.F."/>
            <person name="Oliveira U."/>
            <person name="Santos F.R."/>
            <person name="Vidigal T.H.D.A."/>
            <person name="Brescovit A.D."/>
            <person name="Santos A.J."/>
        </authorList>
    </citation>
    <scope>NUCLEOTIDE SEQUENCE</scope>
    <source>
        <tissue evidence="2">Shoot tissue taken approximately 20 cm above the soil surface</tissue>
    </source>
</reference>
<dbReference type="EMBL" id="GBRH01249678">
    <property type="protein sequence ID" value="JAD48217.1"/>
    <property type="molecule type" value="Transcribed_RNA"/>
</dbReference>
<organism evidence="2">
    <name type="scientific">Arundo donax</name>
    <name type="common">Giant reed</name>
    <name type="synonym">Donax arundinaceus</name>
    <dbReference type="NCBI Taxonomy" id="35708"/>
    <lineage>
        <taxon>Eukaryota</taxon>
        <taxon>Viridiplantae</taxon>
        <taxon>Streptophyta</taxon>
        <taxon>Embryophyta</taxon>
        <taxon>Tracheophyta</taxon>
        <taxon>Spermatophyta</taxon>
        <taxon>Magnoliopsida</taxon>
        <taxon>Liliopsida</taxon>
        <taxon>Poales</taxon>
        <taxon>Poaceae</taxon>
        <taxon>PACMAD clade</taxon>
        <taxon>Arundinoideae</taxon>
        <taxon>Arundineae</taxon>
        <taxon>Arundo</taxon>
    </lineage>
</organism>
<reference evidence="2" key="2">
    <citation type="journal article" date="2015" name="Data Brief">
        <title>Shoot transcriptome of the giant reed, Arundo donax.</title>
        <authorList>
            <person name="Barrero R.A."/>
            <person name="Guerrero F.D."/>
            <person name="Moolhuijzen P."/>
            <person name="Goolsby J.A."/>
            <person name="Tidwell J."/>
            <person name="Bellgard S.E."/>
            <person name="Bellgard M.I."/>
        </authorList>
    </citation>
    <scope>NUCLEOTIDE SEQUENCE</scope>
    <source>
        <tissue evidence="2">Shoot tissue taken approximately 20 cm above the soil surface</tissue>
    </source>
</reference>
<evidence type="ECO:0000256" key="1">
    <source>
        <dbReference type="SAM" id="MobiDB-lite"/>
    </source>
</evidence>
<proteinExistence type="predicted"/>